<reference evidence="1 2" key="1">
    <citation type="submission" date="2023-03" db="EMBL/GenBank/DDBJ databases">
        <title>Bacillus Genome Sequencing.</title>
        <authorList>
            <person name="Dunlap C."/>
        </authorList>
    </citation>
    <scope>NUCLEOTIDE SEQUENCE [LARGE SCALE GENOMIC DNA]</scope>
    <source>
        <strain evidence="1 2">NRS-1717</strain>
    </source>
</reference>
<evidence type="ECO:0000313" key="1">
    <source>
        <dbReference type="EMBL" id="MED4403727.1"/>
    </source>
</evidence>
<accession>A0ABU6P4Y1</accession>
<dbReference type="InterPro" id="IPR024211">
    <property type="entry name" value="DUF3841"/>
</dbReference>
<comment type="caution">
    <text evidence="1">The sequence shown here is derived from an EMBL/GenBank/DDBJ whole genome shotgun (WGS) entry which is preliminary data.</text>
</comment>
<dbReference type="RefSeq" id="WP_328015845.1">
    <property type="nucleotide sequence ID" value="NZ_JARTFS010000018.1"/>
</dbReference>
<evidence type="ECO:0000313" key="2">
    <source>
        <dbReference type="Proteomes" id="UP001342826"/>
    </source>
</evidence>
<organism evidence="1 2">
    <name type="scientific">Metabacillus fastidiosus</name>
    <dbReference type="NCBI Taxonomy" id="1458"/>
    <lineage>
        <taxon>Bacteria</taxon>
        <taxon>Bacillati</taxon>
        <taxon>Bacillota</taxon>
        <taxon>Bacilli</taxon>
        <taxon>Bacillales</taxon>
        <taxon>Bacillaceae</taxon>
        <taxon>Metabacillus</taxon>
    </lineage>
</organism>
<gene>
    <name evidence="1" type="ORF">P9271_20665</name>
</gene>
<proteinExistence type="predicted"/>
<keyword evidence="2" id="KW-1185">Reference proteome</keyword>
<dbReference type="Proteomes" id="UP001342826">
    <property type="component" value="Unassembled WGS sequence"/>
</dbReference>
<sequence length="180" mass="21754">MEKITLKTCWSIQDKQAWAHALKVGYLEGNPDYICIEDFYDSYEWMKKQMRKRLPSYNDEQPIWLWLKKPDMRYAAHAERGTEIVRLTIELPEETVLVSDFDKWHIVLSEHFCSDTEEEDDLFEQEKLEISKEESWERIFDLTRPRDPEWWGKEENAVYQAVTGRIYLDSIKKVEHFIAR</sequence>
<dbReference type="Pfam" id="PF12952">
    <property type="entry name" value="DUF3841"/>
    <property type="match status" value="1"/>
</dbReference>
<name>A0ABU6P4Y1_9BACI</name>
<protein>
    <submittedName>
        <fullName evidence="1">DUF3841 domain-containing protein</fullName>
    </submittedName>
</protein>
<dbReference type="EMBL" id="JARTFS010000018">
    <property type="protein sequence ID" value="MED4403727.1"/>
    <property type="molecule type" value="Genomic_DNA"/>
</dbReference>